<dbReference type="InterPro" id="IPR001509">
    <property type="entry name" value="Epimerase_deHydtase"/>
</dbReference>
<sequence length="570" mass="62653">MATAKEPVCVTGANGFIGSWVVKTLLEHGYTTIHLSIFPGSDPSHLLSLPGAAAAALLVHEVNLLDSAAVEKAVEDCAGGGVFHVASPCSLEDPVDPQTELLDPAVKGTLNVLTAAKKFRVRRVVLTSSISAMVPNPAWPTATVVDESCWTDLDYCRERQKWYPVSKTLAEKVAWDFAKENGVDVVAINPATCLGQLLQPGLNASCAVLLQLLQGSKDTQEYHWLGAVHVKDVAKAQLMLFETPTASGRYLCTNGIYQFGDFAEKVASLFPEFPVHRFKGETQPGLAACKDAAKKLIDLGLNFSPVEDAVRETVLSLKAKAHIYITLKSEHRKMHSSSPPSTCSRSWSISEDSLRRYVFHASENCIQELLSASDSVNDGWKVVGVDGNGVEVSKRRSGSLHTFRSRWVLHSVSPQQFITVANAIDAAKEWDGDLVQGKYIKDLEENLSIVWLRYGERSKPLFRKREFIVYERRETMDDGTLVVAVASLPKEIAAGLQPKQNNSIRGLLMQSGWVVEKLRNDSCIVTYIAQLDPAGWLPKCFVNRLNTKLVMIIENLKKQVVACPTRRGPT</sequence>
<feature type="domain" description="START" evidence="3">
    <location>
        <begin position="351"/>
        <end position="543"/>
    </location>
</feature>
<accession>A0ABD1I849</accession>
<keyword evidence="5" id="KW-1185">Reference proteome</keyword>
<dbReference type="CDD" id="cd00177">
    <property type="entry name" value="START"/>
    <property type="match status" value="1"/>
</dbReference>
<evidence type="ECO:0000313" key="4">
    <source>
        <dbReference type="EMBL" id="KAL1564898.1"/>
    </source>
</evidence>
<evidence type="ECO:0000259" key="3">
    <source>
        <dbReference type="PROSITE" id="PS50848"/>
    </source>
</evidence>
<keyword evidence="2" id="KW-0560">Oxidoreductase</keyword>
<name>A0ABD1I849_SALDI</name>
<dbReference type="FunFam" id="3.30.530.20:FF:000029">
    <property type="entry name" value="START domain-containing protein 10"/>
    <property type="match status" value="1"/>
</dbReference>
<dbReference type="PANTHER" id="PTHR10366:SF295">
    <property type="entry name" value="NAD(P)-BINDING ROSSMANN-FOLD SUPERFAMILY PROTEIN"/>
    <property type="match status" value="1"/>
</dbReference>
<dbReference type="FunFam" id="3.40.50.720:FF:000219">
    <property type="entry name" value="Cinnamoyl-CoA reductase 1"/>
    <property type="match status" value="1"/>
</dbReference>
<dbReference type="InterPro" id="IPR002913">
    <property type="entry name" value="START_lipid-bd_dom"/>
</dbReference>
<dbReference type="InterPro" id="IPR023393">
    <property type="entry name" value="START-like_dom_sf"/>
</dbReference>
<dbReference type="SUPFAM" id="SSF55961">
    <property type="entry name" value="Bet v1-like"/>
    <property type="match status" value="1"/>
</dbReference>
<comment type="caution">
    <text evidence="4">The sequence shown here is derived from an EMBL/GenBank/DDBJ whole genome shotgun (WGS) entry which is preliminary data.</text>
</comment>
<evidence type="ECO:0000256" key="1">
    <source>
        <dbReference type="ARBA" id="ARBA00022857"/>
    </source>
</evidence>
<dbReference type="AlphaFoldDB" id="A0ABD1I849"/>
<dbReference type="InterPro" id="IPR050425">
    <property type="entry name" value="NAD(P)_dehydrat-like"/>
</dbReference>
<dbReference type="SUPFAM" id="SSF51735">
    <property type="entry name" value="NAD(P)-binding Rossmann-fold domains"/>
    <property type="match status" value="1"/>
</dbReference>
<protein>
    <submittedName>
        <fullName evidence="4">Epimerase domain-containing protein</fullName>
    </submittedName>
</protein>
<dbReference type="Gene3D" id="3.40.50.720">
    <property type="entry name" value="NAD(P)-binding Rossmann-like Domain"/>
    <property type="match status" value="1"/>
</dbReference>
<dbReference type="CDD" id="cd08958">
    <property type="entry name" value="FR_SDR_e"/>
    <property type="match status" value="1"/>
</dbReference>
<dbReference type="Proteomes" id="UP001567538">
    <property type="component" value="Unassembled WGS sequence"/>
</dbReference>
<dbReference type="PROSITE" id="PS50848">
    <property type="entry name" value="START"/>
    <property type="match status" value="1"/>
</dbReference>
<proteinExistence type="predicted"/>
<dbReference type="GO" id="GO:0016491">
    <property type="term" value="F:oxidoreductase activity"/>
    <property type="evidence" value="ECO:0007669"/>
    <property type="project" value="UniProtKB-KW"/>
</dbReference>
<dbReference type="Pfam" id="PF01852">
    <property type="entry name" value="START"/>
    <property type="match status" value="1"/>
</dbReference>
<dbReference type="Pfam" id="PF01370">
    <property type="entry name" value="Epimerase"/>
    <property type="match status" value="1"/>
</dbReference>
<dbReference type="InterPro" id="IPR036291">
    <property type="entry name" value="NAD(P)-bd_dom_sf"/>
</dbReference>
<reference evidence="4 5" key="1">
    <citation type="submission" date="2024-06" db="EMBL/GenBank/DDBJ databases">
        <title>A chromosome level genome sequence of Diviner's sage (Salvia divinorum).</title>
        <authorList>
            <person name="Ford S.A."/>
            <person name="Ro D.-K."/>
            <person name="Ness R.W."/>
            <person name="Phillips M.A."/>
        </authorList>
    </citation>
    <scope>NUCLEOTIDE SEQUENCE [LARGE SCALE GENOMIC DNA]</scope>
    <source>
        <strain evidence="4">SAF-2024a</strain>
        <tissue evidence="4">Leaf</tissue>
    </source>
</reference>
<dbReference type="PANTHER" id="PTHR10366">
    <property type="entry name" value="NAD DEPENDENT EPIMERASE/DEHYDRATASE"/>
    <property type="match status" value="1"/>
</dbReference>
<keyword evidence="1" id="KW-0521">NADP</keyword>
<organism evidence="4 5">
    <name type="scientific">Salvia divinorum</name>
    <name type="common">Maria pastora</name>
    <name type="synonym">Diviner's sage</name>
    <dbReference type="NCBI Taxonomy" id="28513"/>
    <lineage>
        <taxon>Eukaryota</taxon>
        <taxon>Viridiplantae</taxon>
        <taxon>Streptophyta</taxon>
        <taxon>Embryophyta</taxon>
        <taxon>Tracheophyta</taxon>
        <taxon>Spermatophyta</taxon>
        <taxon>Magnoliopsida</taxon>
        <taxon>eudicotyledons</taxon>
        <taxon>Gunneridae</taxon>
        <taxon>Pentapetalae</taxon>
        <taxon>asterids</taxon>
        <taxon>lamiids</taxon>
        <taxon>Lamiales</taxon>
        <taxon>Lamiaceae</taxon>
        <taxon>Nepetoideae</taxon>
        <taxon>Mentheae</taxon>
        <taxon>Salviinae</taxon>
        <taxon>Salvia</taxon>
        <taxon>Salvia subgen. Calosphace</taxon>
    </lineage>
</organism>
<evidence type="ECO:0000313" key="5">
    <source>
        <dbReference type="Proteomes" id="UP001567538"/>
    </source>
</evidence>
<dbReference type="EMBL" id="JBEAFC010000003">
    <property type="protein sequence ID" value="KAL1564898.1"/>
    <property type="molecule type" value="Genomic_DNA"/>
</dbReference>
<gene>
    <name evidence="4" type="ORF">AAHA92_07181</name>
</gene>
<evidence type="ECO:0000256" key="2">
    <source>
        <dbReference type="ARBA" id="ARBA00023002"/>
    </source>
</evidence>
<dbReference type="Gene3D" id="3.30.530.20">
    <property type="match status" value="1"/>
</dbReference>